<organism evidence="1 2">
    <name type="scientific">Spiroplasma poulsonii</name>
    <dbReference type="NCBI Taxonomy" id="2138"/>
    <lineage>
        <taxon>Bacteria</taxon>
        <taxon>Bacillati</taxon>
        <taxon>Mycoplasmatota</taxon>
        <taxon>Mollicutes</taxon>
        <taxon>Entomoplasmatales</taxon>
        <taxon>Spiroplasmataceae</taxon>
        <taxon>Spiroplasma</taxon>
    </lineage>
</organism>
<gene>
    <name evidence="1" type="ORF">D6D54_09215</name>
</gene>
<evidence type="ECO:0000313" key="1">
    <source>
        <dbReference type="EMBL" id="RUP74927.1"/>
    </source>
</evidence>
<comment type="caution">
    <text evidence="1">The sequence shown here is derived from an EMBL/GenBank/DDBJ whole genome shotgun (WGS) entry which is preliminary data.</text>
</comment>
<reference evidence="1 2" key="1">
    <citation type="journal article" date="2019" name="Genome Biol. Evol.">
        <title>Toxin and genome evolution in a Drosophila defensive symbiosis.</title>
        <authorList>
            <person name="Ballinger M.J."/>
            <person name="Gawryluk R.M."/>
            <person name="Perlman S.J."/>
        </authorList>
    </citation>
    <scope>NUCLEOTIDE SEQUENCE [LARGE SCALE GENOMIC DNA]</scope>
    <source>
        <strain evidence="2">sNeo</strain>
    </source>
</reference>
<proteinExistence type="predicted"/>
<dbReference type="RefSeq" id="WP_127093501.1">
    <property type="nucleotide sequence ID" value="NZ_RAHC01000065.1"/>
</dbReference>
<sequence>MYTCQKCHKKYESKSIPHFLDNYFCDNCFFKGSKEIVQEQYWSTDNENKNFKKVEEMYKKHNENVKNFLEKTTLQNR</sequence>
<accession>A0A433EL51</accession>
<dbReference type="AlphaFoldDB" id="A0A433EL51"/>
<name>A0A433EL51_9MOLU</name>
<evidence type="ECO:0000313" key="2">
    <source>
        <dbReference type="Proteomes" id="UP000274545"/>
    </source>
</evidence>
<dbReference type="EMBL" id="RAHC01000065">
    <property type="protein sequence ID" value="RUP74927.1"/>
    <property type="molecule type" value="Genomic_DNA"/>
</dbReference>
<protein>
    <recommendedName>
        <fullName evidence="3">Zinc ribbon domain-containing protein</fullName>
    </recommendedName>
</protein>
<dbReference type="Proteomes" id="UP000274545">
    <property type="component" value="Unassembled WGS sequence"/>
</dbReference>
<evidence type="ECO:0008006" key="3">
    <source>
        <dbReference type="Google" id="ProtNLM"/>
    </source>
</evidence>